<dbReference type="Gene3D" id="3.40.470.10">
    <property type="entry name" value="Uracil-DNA glycosylase-like domain"/>
    <property type="match status" value="1"/>
</dbReference>
<evidence type="ECO:0000256" key="1">
    <source>
        <dbReference type="ARBA" id="ARBA00006521"/>
    </source>
</evidence>
<evidence type="ECO:0000313" key="12">
    <source>
        <dbReference type="Proteomes" id="UP001274321"/>
    </source>
</evidence>
<evidence type="ECO:0000256" key="2">
    <source>
        <dbReference type="ARBA" id="ARBA00019403"/>
    </source>
</evidence>
<evidence type="ECO:0000313" key="11">
    <source>
        <dbReference type="EMBL" id="MDX6807005.1"/>
    </source>
</evidence>
<dbReference type="SUPFAM" id="SSF52141">
    <property type="entry name" value="Uracil-DNA glycosylase-like"/>
    <property type="match status" value="1"/>
</dbReference>
<comment type="similarity">
    <text evidence="1">Belongs to the uracil-DNA glycosylase (UDG) superfamily. Type 4 (UDGa) family.</text>
</comment>
<accession>A0ABU4RQ82</accession>
<organism evidence="11 12">
    <name type="scientific">Terrihabitans rhizophilus</name>
    <dbReference type="NCBI Taxonomy" id="3092662"/>
    <lineage>
        <taxon>Bacteria</taxon>
        <taxon>Pseudomonadati</taxon>
        <taxon>Pseudomonadota</taxon>
        <taxon>Alphaproteobacteria</taxon>
        <taxon>Hyphomicrobiales</taxon>
        <taxon>Terrihabitans</taxon>
    </lineage>
</organism>
<evidence type="ECO:0000256" key="4">
    <source>
        <dbReference type="ARBA" id="ARBA00022723"/>
    </source>
</evidence>
<keyword evidence="3" id="KW-0004">4Fe-4S</keyword>
<evidence type="ECO:0000256" key="3">
    <source>
        <dbReference type="ARBA" id="ARBA00022485"/>
    </source>
</evidence>
<comment type="caution">
    <text evidence="11">The sequence shown here is derived from an EMBL/GenBank/DDBJ whole genome shotgun (WGS) entry which is preliminary data.</text>
</comment>
<dbReference type="RefSeq" id="WP_319845129.1">
    <property type="nucleotide sequence ID" value="NZ_JAXAFJ010000008.1"/>
</dbReference>
<keyword evidence="6" id="KW-0378">Hydrolase</keyword>
<gene>
    <name evidence="11" type="ORF">SCD90_13105</name>
</gene>
<evidence type="ECO:0000256" key="6">
    <source>
        <dbReference type="ARBA" id="ARBA00022801"/>
    </source>
</evidence>
<dbReference type="InterPro" id="IPR036895">
    <property type="entry name" value="Uracil-DNA_glycosylase-like_sf"/>
</dbReference>
<dbReference type="NCBIfam" id="TIGR03914">
    <property type="entry name" value="UDG_fam_dom"/>
    <property type="match status" value="1"/>
</dbReference>
<keyword evidence="5" id="KW-0227">DNA damage</keyword>
<dbReference type="SMART" id="SM00986">
    <property type="entry name" value="UDG"/>
    <property type="match status" value="1"/>
</dbReference>
<dbReference type="InterPro" id="IPR025404">
    <property type="entry name" value="DUF4130"/>
</dbReference>
<evidence type="ECO:0000256" key="7">
    <source>
        <dbReference type="ARBA" id="ARBA00023004"/>
    </source>
</evidence>
<dbReference type="Pfam" id="PF13566">
    <property type="entry name" value="DUF4130"/>
    <property type="match status" value="1"/>
</dbReference>
<dbReference type="InterPro" id="IPR023875">
    <property type="entry name" value="DNA_repair_put"/>
</dbReference>
<dbReference type="CDD" id="cd10030">
    <property type="entry name" value="UDG-F4_TTUDGA_SPO1dp_like"/>
    <property type="match status" value="1"/>
</dbReference>
<proteinExistence type="inferred from homology"/>
<keyword evidence="12" id="KW-1185">Reference proteome</keyword>
<dbReference type="SMART" id="SM00987">
    <property type="entry name" value="UreE_C"/>
    <property type="match status" value="1"/>
</dbReference>
<keyword evidence="7" id="KW-0408">Iron</keyword>
<dbReference type="InterPro" id="IPR051536">
    <property type="entry name" value="UDG_Type-4/5"/>
</dbReference>
<sequence length="496" mass="54905">MPHNVVLAGPADFEGWRAAARRLFLADVPPEQVIWTLEDTPDLFGGASDLPAAGEGAFNVPRRFVELAKSGLLHSDPERFALFYRLLWRLRNEPQLMEVTVDPDVVRATLLAKNVGRDIHKMHAFVRFREVATEEGARFVAWFEPEHHTIEAGAPFFTRRFSNMDWSILSPEVSAHYDGELTFGPGAGRHDAPDDDALEEMWRGYYAAIFNPARLKVGAMRSEMPRKYWKNLPEAQLIAPLVAEARRRTDHMVAHAQTEPKPNRQREIAPVAIIRPGTNDPLDALREAAKGCRNCPLWEPATQTVFGEGPPDAPLVFLGEQPGDKEDLAGRPFVGPAGQLFDKAMAEAGVDRGKAYVTNSVKHFKFEPRGKIRLHQKPGTLEIRACKPWLEQELAIIKPGLVIAMGATAVQSLFGKTMPIGKNRGRILEAPGGQAALVTVHPSFLLRVPDAARKAEEYANFVADLRLTRPYAEAAQGSIRTALILSPSKDVGRTPP</sequence>
<dbReference type="NCBIfam" id="TIGR03915">
    <property type="entry name" value="SAM_7_link_chp"/>
    <property type="match status" value="1"/>
</dbReference>
<keyword evidence="8" id="KW-0411">Iron-sulfur</keyword>
<dbReference type="NCBIfam" id="TIGR00758">
    <property type="entry name" value="UDG_fam4"/>
    <property type="match status" value="1"/>
</dbReference>
<evidence type="ECO:0000259" key="10">
    <source>
        <dbReference type="SMART" id="SM00986"/>
    </source>
</evidence>
<dbReference type="Proteomes" id="UP001274321">
    <property type="component" value="Unassembled WGS sequence"/>
</dbReference>
<reference evidence="11 12" key="1">
    <citation type="submission" date="2023-11" db="EMBL/GenBank/DDBJ databases">
        <authorList>
            <person name="Bao R."/>
        </authorList>
    </citation>
    <scope>NUCLEOTIDE SEQUENCE [LARGE SCALE GENOMIC DNA]</scope>
    <source>
        <strain evidence="11 12">PJ23</strain>
    </source>
</reference>
<evidence type="ECO:0000256" key="9">
    <source>
        <dbReference type="ARBA" id="ARBA00023204"/>
    </source>
</evidence>
<feature type="domain" description="Uracil-DNA glycosylase-like" evidence="10">
    <location>
        <begin position="306"/>
        <end position="466"/>
    </location>
</feature>
<evidence type="ECO:0000256" key="8">
    <source>
        <dbReference type="ARBA" id="ARBA00023014"/>
    </source>
</evidence>
<keyword evidence="9" id="KW-0234">DNA repair</keyword>
<dbReference type="InterPro" id="IPR005122">
    <property type="entry name" value="Uracil-DNA_glycosylase-like"/>
</dbReference>
<protein>
    <recommendedName>
        <fullName evidence="2">Type-4 uracil-DNA glycosylase</fullName>
    </recommendedName>
</protein>
<name>A0ABU4RQ82_9HYPH</name>
<evidence type="ECO:0000256" key="5">
    <source>
        <dbReference type="ARBA" id="ARBA00022763"/>
    </source>
</evidence>
<dbReference type="Pfam" id="PF03167">
    <property type="entry name" value="UDG"/>
    <property type="match status" value="1"/>
</dbReference>
<keyword evidence="4" id="KW-0479">Metal-binding</keyword>
<dbReference type="EMBL" id="JAXAFJ010000008">
    <property type="protein sequence ID" value="MDX6807005.1"/>
    <property type="molecule type" value="Genomic_DNA"/>
</dbReference>
<dbReference type="PANTHER" id="PTHR33693:SF9">
    <property type="entry name" value="TYPE-4 URACIL-DNA GLYCOSYLASE"/>
    <property type="match status" value="1"/>
</dbReference>
<dbReference type="PANTHER" id="PTHR33693">
    <property type="entry name" value="TYPE-5 URACIL-DNA GLYCOSYLASE"/>
    <property type="match status" value="1"/>
</dbReference>
<dbReference type="InterPro" id="IPR005273">
    <property type="entry name" value="Ura-DNA_glyco_family4"/>
</dbReference>